<evidence type="ECO:0000256" key="2">
    <source>
        <dbReference type="SAM" id="MobiDB-lite"/>
    </source>
</evidence>
<feature type="compositionally biased region" description="Basic and acidic residues" evidence="2">
    <location>
        <begin position="361"/>
        <end position="378"/>
    </location>
</feature>
<feature type="compositionally biased region" description="Basic and acidic residues" evidence="2">
    <location>
        <begin position="436"/>
        <end position="456"/>
    </location>
</feature>
<feature type="region of interest" description="Disordered" evidence="2">
    <location>
        <begin position="187"/>
        <end position="468"/>
    </location>
</feature>
<feature type="compositionally biased region" description="Polar residues" evidence="2">
    <location>
        <begin position="742"/>
        <end position="759"/>
    </location>
</feature>
<evidence type="ECO:0000256" key="1">
    <source>
        <dbReference type="ARBA" id="ARBA00022737"/>
    </source>
</evidence>
<dbReference type="Proteomes" id="UP000243499">
    <property type="component" value="Chromosome 1"/>
</dbReference>
<sequence length="1209" mass="133837">MAEPGRETIAPPPPPRTSEPAPLAVVEPGEETTTPPPPPQATEPTGGVASALGPAPPTAEPARRAPPQEKPNAAAVGQPQQATAEEDRQPPRPTKAEEVAALPPPSETPSQERAAAAVEAEKQLPATPAPAPTQLQPQKRLEGGAAEEASSVHDEENDAEPARVQEGRRRWRHLQAAVCLVFLRCRRAPRGDQSTPQSPLPENRGGETKSPALAGKPPMSRPKEKKPTLAHKGDTKPSSPDGKQPASGQEQVDTSPPPAEASSLDLAAAAADAGKTLAAPPQQQPPQEQEVGAPEQAASIQEEKDAAPARAQEGQEEPARRRWRWLRAVVNLLFLRPKPKDKEGEATPSAPGRKQAVSSGLEDKKTTPAEKLQRKDDSPGGVPTEHQPQGKKADEGEMKPSAPDGKEPASGKKEQKPAPESKPHGKDSTGVVLDNPEVKQKDEGEGSKGQRHHETEAAPAGETNPLVKRFQKAGKRLLRILSWYKGHRSSGVGGEPAGAASMEQGKGADVGTKPVTADEKQAASGQEEEKPKPPHPKWPREEERLEEILEGAFTKLLASEYHQLSNIRQKCLLTFSVFELASEVKKQVMVYWWVSEFNLQHRSDQSAKLAADVAPAEIRRSKTLWRARETAAPVGGNHLPTPQGKVKDGGNPDAEAEGIFSELSSHGFLEPMKNWCSKVIHGCKVNPMVHWMLKRRARDDRFADLDVNGSPAVLQRNSSILCLTAGNRFLLQWMRTEDESQQIENKQQPKTRSTTSLHSPTYKAPAQDLKNIDYEEIAKLFKGKQVILNLNAHVYPVSKSTFSHLADCLVVLQLGRWCNLDDNTYMEVDGLESLSTIDSLKNLRYLSLRGLSRLTELPKGIRWLKKLAILDMRGCQNLVNVASEITKTLKQLTHLDLTECYMLEHIGREITSLSELRVFKGFVFATGTQGNRACRLQDLGRLKKLQKLTVSITTDANVGKAEMAELKHLVSLRKLMIIWSEIPSILDGDSDVMKKRREDLIEKWTSFELPQELWKLDLRCYPKNELKLKEHKNLKKLYLRGGDLERFSIDESKLSNPSEKTNRIKTLRLRYLKIFNMKWEEIRLLLEDIEYVEIVSKDEKLMNDVDKEECKLVKQKKISYSCLDENGVWVKDNKEEENLSSIAQATKKKEAQGTIEKSKGRIEDPRTKAASVIKDVNKDDNNNAIKEQSESKEEQVVTQQLKTKPTPIG</sequence>
<accession>A0A2S3GQD0</accession>
<feature type="compositionally biased region" description="Basic and acidic residues" evidence="2">
    <location>
        <begin position="391"/>
        <end position="427"/>
    </location>
</feature>
<feature type="domain" description="Disease resistance R13L4/SHOC-2-like LRR" evidence="3">
    <location>
        <begin position="823"/>
        <end position="988"/>
    </location>
</feature>
<organism evidence="4">
    <name type="scientific">Panicum hallii</name>
    <dbReference type="NCBI Taxonomy" id="206008"/>
    <lineage>
        <taxon>Eukaryota</taxon>
        <taxon>Viridiplantae</taxon>
        <taxon>Streptophyta</taxon>
        <taxon>Embryophyta</taxon>
        <taxon>Tracheophyta</taxon>
        <taxon>Spermatophyta</taxon>
        <taxon>Magnoliopsida</taxon>
        <taxon>Liliopsida</taxon>
        <taxon>Poales</taxon>
        <taxon>Poaceae</taxon>
        <taxon>PACMAD clade</taxon>
        <taxon>Panicoideae</taxon>
        <taxon>Panicodae</taxon>
        <taxon>Paniceae</taxon>
        <taxon>Panicinae</taxon>
        <taxon>Panicum</taxon>
        <taxon>Panicum sect. Panicum</taxon>
    </lineage>
</organism>
<dbReference type="Pfam" id="PF23598">
    <property type="entry name" value="LRR_14"/>
    <property type="match status" value="1"/>
</dbReference>
<keyword evidence="1" id="KW-0677">Repeat</keyword>
<dbReference type="InterPro" id="IPR055414">
    <property type="entry name" value="LRR_R13L4/SHOC2-like"/>
</dbReference>
<dbReference type="Gene3D" id="3.80.10.10">
    <property type="entry name" value="Ribonuclease Inhibitor"/>
    <property type="match status" value="1"/>
</dbReference>
<feature type="region of interest" description="Disordered" evidence="2">
    <location>
        <begin position="1"/>
        <end position="169"/>
    </location>
</feature>
<evidence type="ECO:0000259" key="3">
    <source>
        <dbReference type="Pfam" id="PF23598"/>
    </source>
</evidence>
<evidence type="ECO:0000313" key="4">
    <source>
        <dbReference type="EMBL" id="PAN06413.1"/>
    </source>
</evidence>
<dbReference type="SUPFAM" id="SSF52047">
    <property type="entry name" value="RNI-like"/>
    <property type="match status" value="1"/>
</dbReference>
<dbReference type="EMBL" id="CM008046">
    <property type="protein sequence ID" value="PAN06413.1"/>
    <property type="molecule type" value="Genomic_DNA"/>
</dbReference>
<feature type="compositionally biased region" description="Basic and acidic residues" evidence="2">
    <location>
        <begin position="1149"/>
        <end position="1167"/>
    </location>
</feature>
<gene>
    <name evidence="4" type="ORF">PAHAL_1G262400</name>
</gene>
<reference evidence="4" key="1">
    <citation type="submission" date="2018-04" db="EMBL/GenBank/DDBJ databases">
        <title>WGS assembly of Panicum hallii.</title>
        <authorList>
            <person name="Lovell J."/>
            <person name="Jenkins J."/>
            <person name="Lowry D."/>
            <person name="Mamidi S."/>
            <person name="Sreedasyam A."/>
            <person name="Weng X."/>
            <person name="Barry K."/>
            <person name="Bonette J."/>
            <person name="Campitelli B."/>
            <person name="Daum C."/>
            <person name="Gordon S."/>
            <person name="Gould B."/>
            <person name="Lipzen A."/>
            <person name="Macqueen A."/>
            <person name="Palacio-Mejia J."/>
            <person name="Plott C."/>
            <person name="Shakirov E."/>
            <person name="Shu S."/>
            <person name="Yoshinaga Y."/>
            <person name="Zane M."/>
            <person name="Rokhsar D."/>
            <person name="Grimwood J."/>
            <person name="Schmutz J."/>
            <person name="Juenger T."/>
        </authorList>
    </citation>
    <scope>NUCLEOTIDE SEQUENCE [LARGE SCALE GENOMIC DNA]</scope>
    <source>
        <strain evidence="4">FIL2</strain>
    </source>
</reference>
<protein>
    <recommendedName>
        <fullName evidence="3">Disease resistance R13L4/SHOC-2-like LRR domain-containing protein</fullName>
    </recommendedName>
</protein>
<feature type="region of interest" description="Disordered" evidence="2">
    <location>
        <begin position="487"/>
        <end position="540"/>
    </location>
</feature>
<dbReference type="Gramene" id="PAN06413">
    <property type="protein sequence ID" value="PAN06413"/>
    <property type="gene ID" value="PAHAL_1G262400"/>
</dbReference>
<dbReference type="PANTHER" id="PTHR47186:SF54">
    <property type="entry name" value="DISEASE RESISTANCE RPP13-LIKE PROTEIN 4"/>
    <property type="match status" value="1"/>
</dbReference>
<feature type="compositionally biased region" description="Basic and acidic residues" evidence="2">
    <location>
        <begin position="516"/>
        <end position="540"/>
    </location>
</feature>
<feature type="region of interest" description="Disordered" evidence="2">
    <location>
        <begin position="740"/>
        <end position="761"/>
    </location>
</feature>
<feature type="compositionally biased region" description="Basic and acidic residues" evidence="2">
    <location>
        <begin position="85"/>
        <end position="98"/>
    </location>
</feature>
<feature type="compositionally biased region" description="Basic and acidic residues" evidence="2">
    <location>
        <begin position="221"/>
        <end position="235"/>
    </location>
</feature>
<dbReference type="InterPro" id="IPR032675">
    <property type="entry name" value="LRR_dom_sf"/>
</dbReference>
<name>A0A2S3GQD0_9POAL</name>
<feature type="compositionally biased region" description="Low complexity" evidence="2">
    <location>
        <begin position="260"/>
        <end position="298"/>
    </location>
</feature>
<dbReference type="PANTHER" id="PTHR47186">
    <property type="entry name" value="LEUCINE-RICH REPEAT-CONTAINING PROTEIN 57"/>
    <property type="match status" value="1"/>
</dbReference>
<proteinExistence type="predicted"/>
<feature type="compositionally biased region" description="Basic and acidic residues" evidence="2">
    <location>
        <begin position="150"/>
        <end position="168"/>
    </location>
</feature>
<dbReference type="AlphaFoldDB" id="A0A2S3GQD0"/>
<feature type="region of interest" description="Disordered" evidence="2">
    <location>
        <begin position="1149"/>
        <end position="1209"/>
    </location>
</feature>
<feature type="compositionally biased region" description="Basic and acidic residues" evidence="2">
    <location>
        <begin position="1175"/>
        <end position="1195"/>
    </location>
</feature>